<evidence type="ECO:0000313" key="2">
    <source>
        <dbReference type="EMBL" id="HDR00329.1"/>
    </source>
</evidence>
<evidence type="ECO:0000256" key="1">
    <source>
        <dbReference type="SAM" id="MobiDB-lite"/>
    </source>
</evidence>
<name>A0A7V0XFR3_UNCW3</name>
<evidence type="ECO:0008006" key="3">
    <source>
        <dbReference type="Google" id="ProtNLM"/>
    </source>
</evidence>
<dbReference type="Gene3D" id="3.40.50.10900">
    <property type="entry name" value="PAC-like subunit"/>
    <property type="match status" value="1"/>
</dbReference>
<feature type="compositionally biased region" description="Basic and acidic residues" evidence="1">
    <location>
        <begin position="250"/>
        <end position="263"/>
    </location>
</feature>
<reference evidence="2" key="1">
    <citation type="journal article" date="2020" name="mSystems">
        <title>Genome- and Community-Level Interaction Insights into Carbon Utilization and Element Cycling Functions of Hydrothermarchaeota in Hydrothermal Sediment.</title>
        <authorList>
            <person name="Zhou Z."/>
            <person name="Liu Y."/>
            <person name="Xu W."/>
            <person name="Pan J."/>
            <person name="Luo Z.H."/>
            <person name="Li M."/>
        </authorList>
    </citation>
    <scope>NUCLEOTIDE SEQUENCE [LARGE SCALE GENOMIC DNA]</scope>
    <source>
        <strain evidence="2">SpSt-1182</strain>
    </source>
</reference>
<dbReference type="Proteomes" id="UP000885672">
    <property type="component" value="Unassembled WGS sequence"/>
</dbReference>
<dbReference type="AlphaFoldDB" id="A0A7V0XFR3"/>
<gene>
    <name evidence="2" type="ORF">ENN51_08630</name>
</gene>
<accession>A0A7V0XFR3</accession>
<protein>
    <recommendedName>
        <fullName evidence="3">PAC2 family protein</fullName>
    </recommendedName>
</protein>
<feature type="region of interest" description="Disordered" evidence="1">
    <location>
        <begin position="250"/>
        <end position="275"/>
    </location>
</feature>
<dbReference type="EMBL" id="DSBX01000330">
    <property type="protein sequence ID" value="HDR00329.1"/>
    <property type="molecule type" value="Genomic_DNA"/>
</dbReference>
<comment type="caution">
    <text evidence="2">The sequence shown here is derived from an EMBL/GenBank/DDBJ whole genome shotgun (WGS) entry which is preliminary data.</text>
</comment>
<organism evidence="2">
    <name type="scientific">candidate division WOR-3 bacterium</name>
    <dbReference type="NCBI Taxonomy" id="2052148"/>
    <lineage>
        <taxon>Bacteria</taxon>
        <taxon>Bacteria division WOR-3</taxon>
    </lineage>
</organism>
<sequence>MRAKAVKKTNRAAEPAPRYPVLIAGWPGMGNVGLGAVGYLRRQLGGVPCAELDASGCFFPEAMEVERGIGSLPPPDPQTLYAVSEPPLLLFEGTFQPGGEAGVKIADELLDCAVARGVEMVYTGAAFAAAMSCRDEVRVYGAASTDQVREAFPGLGVEPLAEGRISGLNGLLPGLAAGRGLAGACFLATMPHYAVQTPNPRASRALVRIFERILNTSIDTARLDKEIAELDKLLSEFETRVAATLRDIRARLTDDDSGPREEGSGDDEPTGPEPHEVMQHIESLFEAAEQDRGRIPRLKEALDRWGLFHIYEDRFLDLFTRPGRRTD</sequence>
<dbReference type="PANTHER" id="PTHR35610:SF7">
    <property type="entry name" value="3-ISOPROPYLMALATE DEHYDRATASE"/>
    <property type="match status" value="1"/>
</dbReference>
<dbReference type="InterPro" id="IPR038389">
    <property type="entry name" value="PSMG2_sf"/>
</dbReference>
<dbReference type="PANTHER" id="PTHR35610">
    <property type="entry name" value="3-ISOPROPYLMALATE DEHYDRATASE-RELATED"/>
    <property type="match status" value="1"/>
</dbReference>
<dbReference type="InterPro" id="IPR019151">
    <property type="entry name" value="Proteasome_assmbl_chaperone_2"/>
</dbReference>
<dbReference type="Pfam" id="PF09754">
    <property type="entry name" value="PAC2"/>
    <property type="match status" value="1"/>
</dbReference>
<dbReference type="SUPFAM" id="SSF159659">
    <property type="entry name" value="Cgl1923-like"/>
    <property type="match status" value="1"/>
</dbReference>
<proteinExistence type="predicted"/>